<keyword evidence="1" id="KW-1133">Transmembrane helix</keyword>
<keyword evidence="1" id="KW-0472">Membrane</keyword>
<organism evidence="2 3">
    <name type="scientific">Rubripirellula amarantea</name>
    <dbReference type="NCBI Taxonomy" id="2527999"/>
    <lineage>
        <taxon>Bacteria</taxon>
        <taxon>Pseudomonadati</taxon>
        <taxon>Planctomycetota</taxon>
        <taxon>Planctomycetia</taxon>
        <taxon>Pirellulales</taxon>
        <taxon>Pirellulaceae</taxon>
        <taxon>Rubripirellula</taxon>
    </lineage>
</organism>
<keyword evidence="3" id="KW-1185">Reference proteome</keyword>
<feature type="transmembrane region" description="Helical" evidence="1">
    <location>
        <begin position="57"/>
        <end position="76"/>
    </location>
</feature>
<dbReference type="Proteomes" id="UP000316598">
    <property type="component" value="Unassembled WGS sequence"/>
</dbReference>
<feature type="transmembrane region" description="Helical" evidence="1">
    <location>
        <begin position="16"/>
        <end position="37"/>
    </location>
</feature>
<sequence length="98" mass="10953">MAPIEISKRMLTPRDWFGVAVRCMGLVCFYHAVSYFLYFLDMRLGLSDSFGTVEPKVPTGFLVYVAAYVVSGTFVLRTSDAIVAFTYGSDERATESNE</sequence>
<dbReference type="EMBL" id="SJPI01000002">
    <property type="protein sequence ID" value="TWT50647.1"/>
    <property type="molecule type" value="Genomic_DNA"/>
</dbReference>
<comment type="caution">
    <text evidence="2">The sequence shown here is derived from an EMBL/GenBank/DDBJ whole genome shotgun (WGS) entry which is preliminary data.</text>
</comment>
<dbReference type="RefSeq" id="WP_146515839.1">
    <property type="nucleotide sequence ID" value="NZ_SJPI01000002.1"/>
</dbReference>
<proteinExistence type="predicted"/>
<accession>A0A5C5WJB5</accession>
<keyword evidence="1" id="KW-0812">Transmembrane</keyword>
<dbReference type="AlphaFoldDB" id="A0A5C5WJB5"/>
<evidence type="ECO:0000256" key="1">
    <source>
        <dbReference type="SAM" id="Phobius"/>
    </source>
</evidence>
<evidence type="ECO:0000313" key="3">
    <source>
        <dbReference type="Proteomes" id="UP000316598"/>
    </source>
</evidence>
<name>A0A5C5WJB5_9BACT</name>
<evidence type="ECO:0000313" key="2">
    <source>
        <dbReference type="EMBL" id="TWT50647.1"/>
    </source>
</evidence>
<gene>
    <name evidence="2" type="ORF">Pla22_33900</name>
</gene>
<protein>
    <submittedName>
        <fullName evidence="2">Uncharacterized protein</fullName>
    </submittedName>
</protein>
<reference evidence="2 3" key="1">
    <citation type="submission" date="2019-02" db="EMBL/GenBank/DDBJ databases">
        <title>Deep-cultivation of Planctomycetes and their phenomic and genomic characterization uncovers novel biology.</title>
        <authorList>
            <person name="Wiegand S."/>
            <person name="Jogler M."/>
            <person name="Boedeker C."/>
            <person name="Pinto D."/>
            <person name="Vollmers J."/>
            <person name="Rivas-Marin E."/>
            <person name="Kohn T."/>
            <person name="Peeters S.H."/>
            <person name="Heuer A."/>
            <person name="Rast P."/>
            <person name="Oberbeckmann S."/>
            <person name="Bunk B."/>
            <person name="Jeske O."/>
            <person name="Meyerdierks A."/>
            <person name="Storesund J.E."/>
            <person name="Kallscheuer N."/>
            <person name="Luecker S."/>
            <person name="Lage O.M."/>
            <person name="Pohl T."/>
            <person name="Merkel B.J."/>
            <person name="Hornburger P."/>
            <person name="Mueller R.-W."/>
            <person name="Bruemmer F."/>
            <person name="Labrenz M."/>
            <person name="Spormann A.M."/>
            <person name="Op Den Camp H."/>
            <person name="Overmann J."/>
            <person name="Amann R."/>
            <person name="Jetten M.S.M."/>
            <person name="Mascher T."/>
            <person name="Medema M.H."/>
            <person name="Devos D.P."/>
            <person name="Kaster A.-K."/>
            <person name="Ovreas L."/>
            <person name="Rohde M."/>
            <person name="Galperin M.Y."/>
            <person name="Jogler C."/>
        </authorList>
    </citation>
    <scope>NUCLEOTIDE SEQUENCE [LARGE SCALE GENOMIC DNA]</scope>
    <source>
        <strain evidence="2 3">Pla22</strain>
    </source>
</reference>